<sequence>MKAIEMNDGRTTLAEGERVMTKKHGVVLIVAIDNDGVEVVDAIGSLDRMAWDEISTACEVVTGEPAATAEALQPMWDALDENTREATINKLEIVLEIKTGFREGHPTLRRDGEPRFPYGPTFGMSINQRCTRMAQELTEACCSDPTLQRRVEDGELQSSSISATTVRGWVRAYHRGGLCALIDGRKVRPSRRWEVIDPRYRDVATKMFDALDGDRSTVANREIHRRTLLELKQTGAQNVVVPQRATSQFLASLKRERGKTTRSQLSRKLRSVSGTQSYPAIRPGQIVAIDATRADNLVYDPLSGRAYSVEVLTAIDIATRVVLALRVVPRSANGIEAGLLLYDVLRPFSMAINGTSISPWRWAGVPGQLDLSNLIVRADRRLIVPDFSTLDGDHLIPSLRPEAIRCDWGSIFVSRLFRELLQSLGIDLLLNRGGKANDNAFVERWFETIQRGLQQIPGYKGRSVAERGRLVAEEPLLTARELQDHLRHYIGTDYHRAPHTGLLLSANDTERRARLCPLEMFDSMLEFTGRIDVPQSPDLIYQFLPIRWGTIGHDGVRFFNMTYSSPAVLGPYRNVPVGFFRPQDRAAPFHVDPQDLSRIWFRDRESGRVEELKWRGADRTDAPMSMAIVGHACALIRNRGGNHVLKRDSATQLILDQLGEITSAPKRPAIRRKLAAAAMRVDQATIDHGEAQRAQDVITPRSKSRPQHSQSLRQPWPNYLDED</sequence>
<name>A0A1X0JIW5_9MYCO</name>
<dbReference type="RefSeq" id="WP_083127886.1">
    <property type="nucleotide sequence ID" value="NZ_MVIM01000014.1"/>
</dbReference>
<dbReference type="SUPFAM" id="SSF53098">
    <property type="entry name" value="Ribonuclease H-like"/>
    <property type="match status" value="1"/>
</dbReference>
<reference evidence="3 4" key="1">
    <citation type="submission" date="2017-02" db="EMBL/GenBank/DDBJ databases">
        <title>The new phylogeny of genus Mycobacterium.</title>
        <authorList>
            <person name="Tortoli E."/>
            <person name="Trovato A."/>
            <person name="Cirillo D.M."/>
        </authorList>
    </citation>
    <scope>NUCLEOTIDE SEQUENCE [LARGE SCALE GENOMIC DNA]</scope>
    <source>
        <strain evidence="3 4">DSM 44338</strain>
    </source>
</reference>
<dbReference type="Gene3D" id="3.30.420.10">
    <property type="entry name" value="Ribonuclease H-like superfamily/Ribonuclease H"/>
    <property type="match status" value="1"/>
</dbReference>
<keyword evidence="4" id="KW-1185">Reference proteome</keyword>
<dbReference type="InterPro" id="IPR012337">
    <property type="entry name" value="RNaseH-like_sf"/>
</dbReference>
<dbReference type="InterPro" id="IPR036397">
    <property type="entry name" value="RNaseH_sf"/>
</dbReference>
<organism evidence="3 4">
    <name type="scientific">Mycolicibacterium tusciae</name>
    <dbReference type="NCBI Taxonomy" id="75922"/>
    <lineage>
        <taxon>Bacteria</taxon>
        <taxon>Bacillati</taxon>
        <taxon>Actinomycetota</taxon>
        <taxon>Actinomycetes</taxon>
        <taxon>Mycobacteriales</taxon>
        <taxon>Mycobacteriaceae</taxon>
        <taxon>Mycolicibacterium</taxon>
    </lineage>
</organism>
<evidence type="ECO:0000313" key="4">
    <source>
        <dbReference type="Proteomes" id="UP000192411"/>
    </source>
</evidence>
<dbReference type="GO" id="GO:0015074">
    <property type="term" value="P:DNA integration"/>
    <property type="evidence" value="ECO:0007669"/>
    <property type="project" value="InterPro"/>
</dbReference>
<evidence type="ECO:0000313" key="3">
    <source>
        <dbReference type="EMBL" id="ORB62774.1"/>
    </source>
</evidence>
<dbReference type="InterPro" id="IPR001584">
    <property type="entry name" value="Integrase_cat-core"/>
</dbReference>
<gene>
    <name evidence="3" type="ORF">BST47_22535</name>
</gene>
<feature type="domain" description="Integrase catalytic" evidence="2">
    <location>
        <begin position="279"/>
        <end position="525"/>
    </location>
</feature>
<dbReference type="AlphaFoldDB" id="A0A1X0JIW5"/>
<protein>
    <submittedName>
        <fullName evidence="3">Integrase</fullName>
    </submittedName>
</protein>
<dbReference type="OrthoDB" id="52928at2"/>
<evidence type="ECO:0000256" key="1">
    <source>
        <dbReference type="SAM" id="MobiDB-lite"/>
    </source>
</evidence>
<dbReference type="GO" id="GO:0003676">
    <property type="term" value="F:nucleic acid binding"/>
    <property type="evidence" value="ECO:0007669"/>
    <property type="project" value="InterPro"/>
</dbReference>
<evidence type="ECO:0000259" key="2">
    <source>
        <dbReference type="PROSITE" id="PS50994"/>
    </source>
</evidence>
<dbReference type="EMBL" id="MVIM01000014">
    <property type="protein sequence ID" value="ORB62774.1"/>
    <property type="molecule type" value="Genomic_DNA"/>
</dbReference>
<accession>A0A1X0JIW5</accession>
<dbReference type="Proteomes" id="UP000192411">
    <property type="component" value="Unassembled WGS sequence"/>
</dbReference>
<proteinExistence type="predicted"/>
<dbReference type="PROSITE" id="PS50994">
    <property type="entry name" value="INTEGRASE"/>
    <property type="match status" value="1"/>
</dbReference>
<dbReference type="STRING" id="75922.BST47_22535"/>
<feature type="region of interest" description="Disordered" evidence="1">
    <location>
        <begin position="685"/>
        <end position="723"/>
    </location>
</feature>
<comment type="caution">
    <text evidence="3">The sequence shown here is derived from an EMBL/GenBank/DDBJ whole genome shotgun (WGS) entry which is preliminary data.</text>
</comment>